<proteinExistence type="predicted"/>
<organism evidence="1 2">
    <name type="scientific">Pseudopithomyces chartarum</name>
    <dbReference type="NCBI Taxonomy" id="1892770"/>
    <lineage>
        <taxon>Eukaryota</taxon>
        <taxon>Fungi</taxon>
        <taxon>Dikarya</taxon>
        <taxon>Ascomycota</taxon>
        <taxon>Pezizomycotina</taxon>
        <taxon>Dothideomycetes</taxon>
        <taxon>Pleosporomycetidae</taxon>
        <taxon>Pleosporales</taxon>
        <taxon>Massarineae</taxon>
        <taxon>Didymosphaeriaceae</taxon>
        <taxon>Pseudopithomyces</taxon>
    </lineage>
</organism>
<comment type="caution">
    <text evidence="1">The sequence shown here is derived from an EMBL/GenBank/DDBJ whole genome shotgun (WGS) entry which is preliminary data.</text>
</comment>
<dbReference type="EMBL" id="WVTA01000004">
    <property type="protein sequence ID" value="KAK3213845.1"/>
    <property type="molecule type" value="Genomic_DNA"/>
</dbReference>
<name>A0AAN6RHV2_9PLEO</name>
<protein>
    <submittedName>
        <fullName evidence="1">Uncharacterized protein</fullName>
    </submittedName>
</protein>
<keyword evidence="2" id="KW-1185">Reference proteome</keyword>
<evidence type="ECO:0000313" key="2">
    <source>
        <dbReference type="Proteomes" id="UP001280581"/>
    </source>
</evidence>
<gene>
    <name evidence="1" type="ORF">GRF29_28g1274102</name>
</gene>
<dbReference type="Proteomes" id="UP001280581">
    <property type="component" value="Unassembled WGS sequence"/>
</dbReference>
<dbReference type="AlphaFoldDB" id="A0AAN6RHV2"/>
<evidence type="ECO:0000313" key="1">
    <source>
        <dbReference type="EMBL" id="KAK3213845.1"/>
    </source>
</evidence>
<accession>A0AAN6RHV2</accession>
<reference evidence="1 2" key="1">
    <citation type="submission" date="2021-02" db="EMBL/GenBank/DDBJ databases">
        <title>Genome assembly of Pseudopithomyces chartarum.</title>
        <authorList>
            <person name="Jauregui R."/>
            <person name="Singh J."/>
            <person name="Voisey C."/>
        </authorList>
    </citation>
    <scope>NUCLEOTIDE SEQUENCE [LARGE SCALE GENOMIC DNA]</scope>
    <source>
        <strain evidence="1 2">AGR01</strain>
    </source>
</reference>
<sequence>MAQPIKGPGIFYVRTAITPSPHNPLTEAEFMHWYDDDHIAEVVQTSGISNAFRYFHCDKIPDIGTPTAECPRPYLALYPMPELAFTQGQEFKDIRVKSDMLPGTGICYDMADFDVGIYALAGQSGNGKGGSGGYLVTSEIEPASDATDDQVNAFFDNQSESISRLENYQRSLRFRLLYARTNAQSRNLKGLAPATDEPAPEPPSWLQIHEFSAEPAADARSTIRDDGHALLKEAKQQEAHAYRLQRAHGQKQFFESAEIGPLGWL</sequence>